<reference evidence="2 3" key="1">
    <citation type="journal article" date="2018" name="J. Biol. Chem.">
        <title>Discovery of the actinoplanic acid pathway in Streptomyces rapamycinicus reveals a genetically conserved synergism with rapamycin.</title>
        <authorList>
            <person name="Mrak P."/>
            <person name="Krastel P."/>
            <person name="Pivk Lukancic P."/>
            <person name="Tao J."/>
            <person name="Pistorius D."/>
            <person name="Moore C.M."/>
        </authorList>
    </citation>
    <scope>NUCLEOTIDE SEQUENCE [LARGE SCALE GENOMIC DNA]</scope>
    <source>
        <strain evidence="2 3">NRRL 5491</strain>
    </source>
</reference>
<evidence type="ECO:0000259" key="1">
    <source>
        <dbReference type="Pfam" id="PF00668"/>
    </source>
</evidence>
<dbReference type="InterPro" id="IPR023213">
    <property type="entry name" value="CAT-like_dom_sf"/>
</dbReference>
<sequence length="64" mass="6989">MTNHHILLDGWSTQLLMRELSTLYHQEPEAPASTLAPAVPWREYLAWYGVAGSGCGGCGVVWGC</sequence>
<dbReference type="Gene3D" id="3.30.559.10">
    <property type="entry name" value="Chloramphenicol acetyltransferase-like domain"/>
    <property type="match status" value="1"/>
</dbReference>
<accession>A0A3L8R0L0</accession>
<proteinExistence type="predicted"/>
<dbReference type="SUPFAM" id="SSF52777">
    <property type="entry name" value="CoA-dependent acyltransferases"/>
    <property type="match status" value="1"/>
</dbReference>
<dbReference type="EMBL" id="QYCY01000003">
    <property type="protein sequence ID" value="RLV73067.1"/>
    <property type="molecule type" value="Genomic_DNA"/>
</dbReference>
<comment type="caution">
    <text evidence="2">The sequence shown here is derived from an EMBL/GenBank/DDBJ whole genome shotgun (WGS) entry which is preliminary data.</text>
</comment>
<name>A0A3L8R0L0_STRRN</name>
<evidence type="ECO:0000313" key="2">
    <source>
        <dbReference type="EMBL" id="RLV73067.1"/>
    </source>
</evidence>
<dbReference type="Proteomes" id="UP000281594">
    <property type="component" value="Unassembled WGS sequence"/>
</dbReference>
<dbReference type="GO" id="GO:0003824">
    <property type="term" value="F:catalytic activity"/>
    <property type="evidence" value="ECO:0007669"/>
    <property type="project" value="InterPro"/>
</dbReference>
<dbReference type="AlphaFoldDB" id="A0A3L8R0L0"/>
<organism evidence="2 3">
    <name type="scientific">Streptomyces rapamycinicus (strain ATCC 29253 / DSM 41530 / NRRL 5491 / AYB-994)</name>
    <name type="common">Streptomyces hygroscopicus (strain ATCC 29253)</name>
    <dbReference type="NCBI Taxonomy" id="1343740"/>
    <lineage>
        <taxon>Bacteria</taxon>
        <taxon>Bacillati</taxon>
        <taxon>Actinomycetota</taxon>
        <taxon>Actinomycetes</taxon>
        <taxon>Kitasatosporales</taxon>
        <taxon>Streptomycetaceae</taxon>
        <taxon>Streptomyces</taxon>
        <taxon>Streptomyces violaceusniger group</taxon>
    </lineage>
</organism>
<feature type="domain" description="Condensation" evidence="1">
    <location>
        <begin position="2"/>
        <end position="48"/>
    </location>
</feature>
<evidence type="ECO:0000313" key="3">
    <source>
        <dbReference type="Proteomes" id="UP000281594"/>
    </source>
</evidence>
<dbReference type="Pfam" id="PF00668">
    <property type="entry name" value="Condensation"/>
    <property type="match status" value="1"/>
</dbReference>
<dbReference type="InterPro" id="IPR001242">
    <property type="entry name" value="Condensation_dom"/>
</dbReference>
<gene>
    <name evidence="2" type="ORF">D3C57_143730</name>
</gene>
<dbReference type="RefSeq" id="WP_274596702.1">
    <property type="nucleotide sequence ID" value="NZ_QYCY01000003.1"/>
</dbReference>
<dbReference type="GO" id="GO:0008610">
    <property type="term" value="P:lipid biosynthetic process"/>
    <property type="evidence" value="ECO:0007669"/>
    <property type="project" value="UniProtKB-ARBA"/>
</dbReference>
<protein>
    <submittedName>
        <fullName evidence="2">Non-ribosomal peptide synthetase</fullName>
    </submittedName>
</protein>